<sequence>MKQEMRIVTMYIERRLTPGNRHTVQYIERRLTPGNRHTVQYIERRLTPGNRHTVQYIERRLTPGNRHTVQYIERRLTPGNRHTVQYIERRLTPGNRHTVQYIERRLTPGNRHTVQYIERRLTPGNRHTVQYIERRLTPGNRHTVQYIERRLTPGNRHTYKMMTWFVFCPTYVKVVSEQLLRQYSQLLLQSVLRRNVDKMTDVDEKSTKDKPRVETRTVRQIDRQTLVSQANRNRLILFTGMDGSKTSPVPRIEDYLKQSGIDYEEATKAAINIQLPQSECPMLFVGSCPRRVFRGHATRRGLGAKISTGASKKHPQKTEGSGEPMEKRAPVIQGPTIEPPMAAGEEDHVGDQEDVLKCLPKDSVTYKMYGLSLVELQMQTQLKQDQTLGSPTSESSPDTTESRTISSLTSSPRGDTELTTSAEEH</sequence>
<protein>
    <submittedName>
        <fullName evidence="2">Uncharacterized protein</fullName>
    </submittedName>
</protein>
<feature type="compositionally biased region" description="Low complexity" evidence="1">
    <location>
        <begin position="390"/>
        <end position="404"/>
    </location>
</feature>
<feature type="compositionally biased region" description="Polar residues" evidence="1">
    <location>
        <begin position="405"/>
        <end position="425"/>
    </location>
</feature>
<evidence type="ECO:0000256" key="1">
    <source>
        <dbReference type="SAM" id="MobiDB-lite"/>
    </source>
</evidence>
<name>A0A7R9EE22_9NEOP</name>
<reference evidence="2" key="1">
    <citation type="submission" date="2020-11" db="EMBL/GenBank/DDBJ databases">
        <authorList>
            <person name="Tran Van P."/>
        </authorList>
    </citation>
    <scope>NUCLEOTIDE SEQUENCE</scope>
</reference>
<gene>
    <name evidence="2" type="ORF">TMSB3V08_LOCUS8038</name>
</gene>
<accession>A0A7R9EE22</accession>
<evidence type="ECO:0000313" key="2">
    <source>
        <dbReference type="EMBL" id="CAD7431299.1"/>
    </source>
</evidence>
<feature type="region of interest" description="Disordered" evidence="1">
    <location>
        <begin position="305"/>
        <end position="328"/>
    </location>
</feature>
<proteinExistence type="predicted"/>
<dbReference type="EMBL" id="OB794903">
    <property type="protein sequence ID" value="CAD7431299.1"/>
    <property type="molecule type" value="Genomic_DNA"/>
</dbReference>
<organism evidence="2">
    <name type="scientific">Timema monikensis</name>
    <dbReference type="NCBI Taxonomy" id="170555"/>
    <lineage>
        <taxon>Eukaryota</taxon>
        <taxon>Metazoa</taxon>
        <taxon>Ecdysozoa</taxon>
        <taxon>Arthropoda</taxon>
        <taxon>Hexapoda</taxon>
        <taxon>Insecta</taxon>
        <taxon>Pterygota</taxon>
        <taxon>Neoptera</taxon>
        <taxon>Polyneoptera</taxon>
        <taxon>Phasmatodea</taxon>
        <taxon>Timematodea</taxon>
        <taxon>Timematoidea</taxon>
        <taxon>Timematidae</taxon>
        <taxon>Timema</taxon>
    </lineage>
</organism>
<dbReference type="AlphaFoldDB" id="A0A7R9EE22"/>
<feature type="region of interest" description="Disordered" evidence="1">
    <location>
        <begin position="382"/>
        <end position="425"/>
    </location>
</feature>